<keyword evidence="5" id="KW-0677">Repeat</keyword>
<accession>A0ABM1QRI6</accession>
<gene>
    <name evidence="13" type="primary">LOC104733695</name>
</gene>
<keyword evidence="4 10" id="KW-0732">Signal</keyword>
<feature type="domain" description="Leucine-rich repeat-containing N-terminal plant-type" evidence="11">
    <location>
        <begin position="29"/>
        <end position="75"/>
    </location>
</feature>
<evidence type="ECO:0000256" key="6">
    <source>
        <dbReference type="ARBA" id="ARBA00022989"/>
    </source>
</evidence>
<evidence type="ECO:0000256" key="1">
    <source>
        <dbReference type="ARBA" id="ARBA00004479"/>
    </source>
</evidence>
<dbReference type="SUPFAM" id="SSF52058">
    <property type="entry name" value="L domain-like"/>
    <property type="match status" value="1"/>
</dbReference>
<dbReference type="InterPro" id="IPR013210">
    <property type="entry name" value="LRR_N_plant-typ"/>
</dbReference>
<organism evidence="12 13">
    <name type="scientific">Camelina sativa</name>
    <name type="common">False flax</name>
    <name type="synonym">Myagrum sativum</name>
    <dbReference type="NCBI Taxonomy" id="90675"/>
    <lineage>
        <taxon>Eukaryota</taxon>
        <taxon>Viridiplantae</taxon>
        <taxon>Streptophyta</taxon>
        <taxon>Embryophyta</taxon>
        <taxon>Tracheophyta</taxon>
        <taxon>Spermatophyta</taxon>
        <taxon>Magnoliopsida</taxon>
        <taxon>eudicotyledons</taxon>
        <taxon>Gunneridae</taxon>
        <taxon>Pentapetalae</taxon>
        <taxon>rosids</taxon>
        <taxon>malvids</taxon>
        <taxon>Brassicales</taxon>
        <taxon>Brassicaceae</taxon>
        <taxon>Camelineae</taxon>
        <taxon>Camelina</taxon>
    </lineage>
</organism>
<keyword evidence="12" id="KW-1185">Reference proteome</keyword>
<feature type="chain" id="PRO_5046293510" evidence="10">
    <location>
        <begin position="24"/>
        <end position="207"/>
    </location>
</feature>
<dbReference type="Gene3D" id="3.80.10.10">
    <property type="entry name" value="Ribonuclease Inhibitor"/>
    <property type="match status" value="1"/>
</dbReference>
<reference evidence="12" key="1">
    <citation type="journal article" date="2014" name="Nat. Commun.">
        <title>The emerging biofuel crop Camelina sativa retains a highly undifferentiated hexaploid genome structure.</title>
        <authorList>
            <person name="Kagale S."/>
            <person name="Koh C."/>
            <person name="Nixon J."/>
            <person name="Bollina V."/>
            <person name="Clarke W.E."/>
            <person name="Tuteja R."/>
            <person name="Spillane C."/>
            <person name="Robinson S.J."/>
            <person name="Links M.G."/>
            <person name="Clarke C."/>
            <person name="Higgins E.E."/>
            <person name="Huebert T."/>
            <person name="Sharpe A.G."/>
            <person name="Parkin I.A."/>
        </authorList>
    </citation>
    <scope>NUCLEOTIDE SEQUENCE [LARGE SCALE GENOMIC DNA]</scope>
    <source>
        <strain evidence="12">cv. DH55</strain>
    </source>
</reference>
<evidence type="ECO:0000256" key="3">
    <source>
        <dbReference type="ARBA" id="ARBA00022692"/>
    </source>
</evidence>
<dbReference type="GeneID" id="104733695"/>
<keyword evidence="7" id="KW-0472">Membrane</keyword>
<dbReference type="RefSeq" id="XP_019089374.1">
    <property type="nucleotide sequence ID" value="XM_019233829.1"/>
</dbReference>
<keyword evidence="8" id="KW-0675">Receptor</keyword>
<reference evidence="13" key="2">
    <citation type="submission" date="2025-08" db="UniProtKB">
        <authorList>
            <consortium name="RefSeq"/>
        </authorList>
    </citation>
    <scope>IDENTIFICATION</scope>
    <source>
        <tissue evidence="13">Leaf</tissue>
    </source>
</reference>
<dbReference type="InterPro" id="IPR032675">
    <property type="entry name" value="LRR_dom_sf"/>
</dbReference>
<dbReference type="InterPro" id="IPR001611">
    <property type="entry name" value="Leu-rich_rpt"/>
</dbReference>
<evidence type="ECO:0000256" key="7">
    <source>
        <dbReference type="ARBA" id="ARBA00023136"/>
    </source>
</evidence>
<feature type="signal peptide" evidence="10">
    <location>
        <begin position="1"/>
        <end position="23"/>
    </location>
</feature>
<dbReference type="PANTHER" id="PTHR48061">
    <property type="entry name" value="LEUCINE-RICH REPEAT RECEPTOR PROTEIN KINASE EMS1-LIKE-RELATED"/>
    <property type="match status" value="1"/>
</dbReference>
<dbReference type="Proteomes" id="UP000694864">
    <property type="component" value="Chromosome 12"/>
</dbReference>
<name>A0ABM1QRI6_CAMSA</name>
<evidence type="ECO:0000256" key="4">
    <source>
        <dbReference type="ARBA" id="ARBA00022729"/>
    </source>
</evidence>
<evidence type="ECO:0000256" key="8">
    <source>
        <dbReference type="ARBA" id="ARBA00023170"/>
    </source>
</evidence>
<dbReference type="PANTHER" id="PTHR48061:SF12">
    <property type="entry name" value="DISEASE RESISTANCE LIKE PROTEIN"/>
    <property type="match status" value="1"/>
</dbReference>
<evidence type="ECO:0000256" key="2">
    <source>
        <dbReference type="ARBA" id="ARBA00022614"/>
    </source>
</evidence>
<keyword evidence="9" id="KW-0325">Glycoprotein</keyword>
<evidence type="ECO:0000256" key="9">
    <source>
        <dbReference type="ARBA" id="ARBA00023180"/>
    </source>
</evidence>
<comment type="subcellular location">
    <subcellularLocation>
        <location evidence="1">Membrane</location>
        <topology evidence="1">Single-pass type I membrane protein</topology>
    </subcellularLocation>
</comment>
<protein>
    <submittedName>
        <fullName evidence="13">Receptor like protein 30-like</fullName>
    </submittedName>
</protein>
<evidence type="ECO:0000256" key="10">
    <source>
        <dbReference type="SAM" id="SignalP"/>
    </source>
</evidence>
<evidence type="ECO:0000313" key="13">
    <source>
        <dbReference type="RefSeq" id="XP_019089374.1"/>
    </source>
</evidence>
<keyword evidence="2" id="KW-0433">Leucine-rich repeat</keyword>
<dbReference type="InterPro" id="IPR046956">
    <property type="entry name" value="RLP23-like"/>
</dbReference>
<evidence type="ECO:0000256" key="5">
    <source>
        <dbReference type="ARBA" id="ARBA00022737"/>
    </source>
</evidence>
<proteinExistence type="predicted"/>
<evidence type="ECO:0000259" key="11">
    <source>
        <dbReference type="Pfam" id="PF08263"/>
    </source>
</evidence>
<dbReference type="Pfam" id="PF13855">
    <property type="entry name" value="LRR_8"/>
    <property type="match status" value="1"/>
</dbReference>
<keyword evidence="3" id="KW-0812">Transmembrane</keyword>
<evidence type="ECO:0000313" key="12">
    <source>
        <dbReference type="Proteomes" id="UP000694864"/>
    </source>
</evidence>
<sequence>MMITIIWSFCLLFCLSHSTLVIAKHLCLPDQRDALWEFKNEFYVQEFDPSISGDKKTEKWRNNTDCCSWDGVSCDPKTGVVVELKLGYSYLNGPLRSNSSLFRLQHLQRLDLSSNNLFGILPESIGNLKQLRSLSLFRCNLFGKIPSSLGSLSYLAYLLLSYNDLTNNEGPDSMGNVNQLTDFQLVLLNLTSLIWIDLGSNQFKDLT</sequence>
<dbReference type="Pfam" id="PF08263">
    <property type="entry name" value="LRRNT_2"/>
    <property type="match status" value="1"/>
</dbReference>
<keyword evidence="6" id="KW-1133">Transmembrane helix</keyword>